<evidence type="ECO:0000313" key="1">
    <source>
        <dbReference type="EMBL" id="BBY05312.1"/>
    </source>
</evidence>
<organism evidence="1 4">
    <name type="scientific">Mycobacterium noviomagense</name>
    <dbReference type="NCBI Taxonomy" id="459858"/>
    <lineage>
        <taxon>Bacteria</taxon>
        <taxon>Bacillati</taxon>
        <taxon>Actinomycetota</taxon>
        <taxon>Actinomycetes</taxon>
        <taxon>Mycobacteriales</taxon>
        <taxon>Mycobacteriaceae</taxon>
        <taxon>Mycobacterium</taxon>
    </lineage>
</organism>
<dbReference type="Proteomes" id="UP000466894">
    <property type="component" value="Chromosome"/>
</dbReference>
<proteinExistence type="predicted"/>
<protein>
    <submittedName>
        <fullName evidence="1">Uncharacterized protein</fullName>
    </submittedName>
</protein>
<reference evidence="1" key="3">
    <citation type="submission" date="2020-02" db="EMBL/GenBank/DDBJ databases">
        <authorList>
            <person name="Matsumoto Y."/>
            <person name="Motooka D."/>
            <person name="Nakamura S."/>
        </authorList>
    </citation>
    <scope>NUCLEOTIDE SEQUENCE</scope>
    <source>
        <strain evidence="1">JCM 16367</strain>
    </source>
</reference>
<reference evidence="1 4" key="2">
    <citation type="journal article" date="2019" name="Emerg. Microbes Infect.">
        <title>Comprehensive subspecies identification of 175 nontuberculous mycobacteria species based on 7547 genomic profiles.</title>
        <authorList>
            <person name="Matsumoto Y."/>
            <person name="Kinjo T."/>
            <person name="Motooka D."/>
            <person name="Nabeya D."/>
            <person name="Jung N."/>
            <person name="Uechi K."/>
            <person name="Horii T."/>
            <person name="Iida T."/>
            <person name="Fujita J."/>
            <person name="Nakamura S."/>
        </authorList>
    </citation>
    <scope>NUCLEOTIDE SEQUENCE [LARGE SCALE GENOMIC DNA]</scope>
    <source>
        <strain evidence="1 4">JCM 16367</strain>
    </source>
</reference>
<name>A0A7I7P9S1_9MYCO</name>
<dbReference type="EMBL" id="MVIC01000052">
    <property type="protein sequence ID" value="ORB11384.1"/>
    <property type="molecule type" value="Genomic_DNA"/>
</dbReference>
<accession>A0A7I7P9S1</accession>
<dbReference type="Proteomes" id="UP000192374">
    <property type="component" value="Unassembled WGS sequence"/>
</dbReference>
<dbReference type="AlphaFoldDB" id="A0A7I7P9S1"/>
<keyword evidence="3" id="KW-1185">Reference proteome</keyword>
<dbReference type="EMBL" id="AP022583">
    <property type="protein sequence ID" value="BBY05312.1"/>
    <property type="molecule type" value="Genomic_DNA"/>
</dbReference>
<evidence type="ECO:0000313" key="2">
    <source>
        <dbReference type="EMBL" id="ORB11384.1"/>
    </source>
</evidence>
<dbReference type="KEGG" id="mnv:MNVI_06300"/>
<sequence length="151" mass="16518">MSFRWIEVARFLWGTTLLTAPRAVLSRLHGVDVDRNAVVVTRILGARHLVQASLSGLKPSPEVIAAGVWVDSVHSLTTLGLAVVNPHRARGGIFDTVVAAAWAIFGWHDLATAKTTAPPRQRRRDQLAQVVLPRLPGGKPLWARVERARMA</sequence>
<evidence type="ECO:0000313" key="4">
    <source>
        <dbReference type="Proteomes" id="UP000466894"/>
    </source>
</evidence>
<reference evidence="2 3" key="1">
    <citation type="submission" date="2017-02" db="EMBL/GenBank/DDBJ databases">
        <title>The new phylogeny of genus Mycobacterium.</title>
        <authorList>
            <person name="Tortoli E."/>
            <person name="Trovato A."/>
            <person name="Cirillo D.M."/>
        </authorList>
    </citation>
    <scope>NUCLEOTIDE SEQUENCE [LARGE SCALE GENOMIC DNA]</scope>
    <source>
        <strain evidence="2 3">DSM 45145</strain>
    </source>
</reference>
<gene>
    <name evidence="2" type="ORF">BST37_19645</name>
    <name evidence="1" type="ORF">MNVI_06300</name>
</gene>
<dbReference type="OrthoDB" id="4734201at2"/>
<evidence type="ECO:0000313" key="3">
    <source>
        <dbReference type="Proteomes" id="UP000192374"/>
    </source>
</evidence>
<dbReference type="RefSeq" id="WP_083089555.1">
    <property type="nucleotide sequence ID" value="NZ_AP022583.1"/>
</dbReference>